<dbReference type="InterPro" id="IPR041999">
    <property type="entry name" value="Sortase_D_1"/>
</dbReference>
<dbReference type="RefSeq" id="WP_098177231.1">
    <property type="nucleotide sequence ID" value="NZ_CP030926.1"/>
</dbReference>
<dbReference type="AlphaFoldDB" id="A0AAX0RR37"/>
<dbReference type="NCBIfam" id="NF033746">
    <property type="entry name" value="class_D_sortase"/>
    <property type="match status" value="1"/>
</dbReference>
<dbReference type="Proteomes" id="UP000220106">
    <property type="component" value="Unassembled WGS sequence"/>
</dbReference>
<dbReference type="InterPro" id="IPR023365">
    <property type="entry name" value="Sortase_dom-sf"/>
</dbReference>
<feature type="active site" description="Acyl-thioester intermediate" evidence="2">
    <location>
        <position position="185"/>
    </location>
</feature>
<organism evidence="4 5">
    <name type="scientific">Peribacillus butanolivorans</name>
    <dbReference type="NCBI Taxonomy" id="421767"/>
    <lineage>
        <taxon>Bacteria</taxon>
        <taxon>Bacillati</taxon>
        <taxon>Bacillota</taxon>
        <taxon>Bacilli</taxon>
        <taxon>Bacillales</taxon>
        <taxon>Bacillaceae</taxon>
        <taxon>Peribacillus</taxon>
    </lineage>
</organism>
<evidence type="ECO:0000313" key="5">
    <source>
        <dbReference type="Proteomes" id="UP000220106"/>
    </source>
</evidence>
<dbReference type="KEGG" id="pbut:DTO10_10065"/>
<dbReference type="Pfam" id="PF04203">
    <property type="entry name" value="Sortase"/>
    <property type="match status" value="1"/>
</dbReference>
<proteinExistence type="predicted"/>
<dbReference type="InterPro" id="IPR053525">
    <property type="entry name" value="Sortase_D"/>
</dbReference>
<sequence>MSENKHSKHKKRWLIATAACFLIVGFYFTTTNAYTLLKGYAIYKWNKSETTEATAKHPEIKADTPDEDELYDTRPETGDLIGELYIPKLEATLPIYHGTNEDELEKGVGHFAESVLPGEMDNSVLSGHRDTIFRKLGEVGKGDLLITKTEAGTFTYKVRKVRIVDADDRTVIVPKPKSTLTVTTCYPFSYIGNAPERYVLIADLLKSEIDN</sequence>
<protein>
    <submittedName>
        <fullName evidence="4">Class D sortase</fullName>
    </submittedName>
</protein>
<dbReference type="EMBL" id="CP030926">
    <property type="protein sequence ID" value="AXN38723.1"/>
    <property type="molecule type" value="Genomic_DNA"/>
</dbReference>
<reference evidence="3 6" key="2">
    <citation type="submission" date="2018-07" db="EMBL/GenBank/DDBJ databases">
        <title>The molecular basis for the intramolecular migration of carboxyl group in the catabolism of para-hydroxybenzoate via gentisate.</title>
        <authorList>
            <person name="Zhao H."/>
            <person name="Xu Y."/>
            <person name="Lin S."/>
            <person name="Spain J.C."/>
            <person name="Zhou N.-Y."/>
        </authorList>
    </citation>
    <scope>NUCLEOTIDE SEQUENCE [LARGE SCALE GENOMIC DNA]</scope>
    <source>
        <strain evidence="3 6">PHB-7a</strain>
    </source>
</reference>
<evidence type="ECO:0000313" key="3">
    <source>
        <dbReference type="EMBL" id="AXN38723.1"/>
    </source>
</evidence>
<dbReference type="NCBIfam" id="TIGR01076">
    <property type="entry name" value="sortase_fam"/>
    <property type="match status" value="1"/>
</dbReference>
<dbReference type="SUPFAM" id="SSF63817">
    <property type="entry name" value="Sortase"/>
    <property type="match status" value="1"/>
</dbReference>
<keyword evidence="6" id="KW-1185">Reference proteome</keyword>
<dbReference type="Proteomes" id="UP000260457">
    <property type="component" value="Chromosome"/>
</dbReference>
<name>A0AAX0RR37_9BACI</name>
<dbReference type="EMBL" id="NUEQ01000034">
    <property type="protein sequence ID" value="PEJ30274.1"/>
    <property type="molecule type" value="Genomic_DNA"/>
</dbReference>
<keyword evidence="1" id="KW-0378">Hydrolase</keyword>
<dbReference type="GO" id="GO:0016787">
    <property type="term" value="F:hydrolase activity"/>
    <property type="evidence" value="ECO:0007669"/>
    <property type="project" value="UniProtKB-KW"/>
</dbReference>
<evidence type="ECO:0000256" key="1">
    <source>
        <dbReference type="ARBA" id="ARBA00022801"/>
    </source>
</evidence>
<evidence type="ECO:0000313" key="6">
    <source>
        <dbReference type="Proteomes" id="UP000260457"/>
    </source>
</evidence>
<reference evidence="4 5" key="1">
    <citation type="submission" date="2017-09" db="EMBL/GenBank/DDBJ databases">
        <title>Large-scale bioinformatics analysis of Bacillus genomes uncovers conserved roles of natural products in bacterial physiology.</title>
        <authorList>
            <consortium name="Agbiome Team Llc"/>
            <person name="Bleich R.M."/>
            <person name="Kirk G.J."/>
            <person name="Santa Maria K.C."/>
            <person name="Allen S.E."/>
            <person name="Farag S."/>
            <person name="Shank E.A."/>
            <person name="Bowers A."/>
        </authorList>
    </citation>
    <scope>NUCLEOTIDE SEQUENCE [LARGE SCALE GENOMIC DNA]</scope>
    <source>
        <strain evidence="4 5">AFS003229</strain>
    </source>
</reference>
<gene>
    <name evidence="4" type="ORF">CN689_21105</name>
    <name evidence="3" type="ORF">DTO10_10065</name>
</gene>
<dbReference type="InterPro" id="IPR005754">
    <property type="entry name" value="Sortase"/>
</dbReference>
<evidence type="ECO:0000256" key="2">
    <source>
        <dbReference type="PIRSR" id="PIRSR605754-1"/>
    </source>
</evidence>
<dbReference type="Gene3D" id="2.40.260.10">
    <property type="entry name" value="Sortase"/>
    <property type="match status" value="1"/>
</dbReference>
<evidence type="ECO:0000313" key="4">
    <source>
        <dbReference type="EMBL" id="PEJ30274.1"/>
    </source>
</evidence>
<dbReference type="CDD" id="cd05828">
    <property type="entry name" value="Sortase_D_1"/>
    <property type="match status" value="1"/>
</dbReference>
<feature type="active site" description="Proton donor/acceptor" evidence="2">
    <location>
        <position position="128"/>
    </location>
</feature>
<accession>A0AAX0RR37</accession>